<dbReference type="Proteomes" id="UP000232101">
    <property type="component" value="Unassembled WGS sequence"/>
</dbReference>
<dbReference type="RefSeq" id="WP_100544566.1">
    <property type="nucleotide sequence ID" value="NZ_CP158849.1"/>
</dbReference>
<gene>
    <name evidence="1" type="ORF">CWD94_19880</name>
</gene>
<dbReference type="AlphaFoldDB" id="A0A2M9Q147"/>
<organism evidence="1 2">
    <name type="scientific">Lysinibacillus xylanilyticus</name>
    <dbReference type="NCBI Taxonomy" id="582475"/>
    <lineage>
        <taxon>Bacteria</taxon>
        <taxon>Bacillati</taxon>
        <taxon>Bacillota</taxon>
        <taxon>Bacilli</taxon>
        <taxon>Bacillales</taxon>
        <taxon>Bacillaceae</taxon>
        <taxon>Lysinibacillus</taxon>
    </lineage>
</organism>
<protein>
    <submittedName>
        <fullName evidence="1">Uncharacterized protein</fullName>
    </submittedName>
</protein>
<accession>A0A2M9Q147</accession>
<dbReference type="GO" id="GO:0006508">
    <property type="term" value="P:proteolysis"/>
    <property type="evidence" value="ECO:0007669"/>
    <property type="project" value="InterPro"/>
</dbReference>
<dbReference type="GO" id="GO:0004222">
    <property type="term" value="F:metalloendopeptidase activity"/>
    <property type="evidence" value="ECO:0007669"/>
    <property type="project" value="InterPro"/>
</dbReference>
<proteinExistence type="predicted"/>
<dbReference type="Pfam" id="PF01752">
    <property type="entry name" value="Peptidase_M9"/>
    <property type="match status" value="1"/>
</dbReference>
<dbReference type="InterPro" id="IPR002169">
    <property type="entry name" value="Peptidase_M9A/M9B"/>
</dbReference>
<dbReference type="EMBL" id="PHQY01000662">
    <property type="protein sequence ID" value="PJO41789.1"/>
    <property type="molecule type" value="Genomic_DNA"/>
</dbReference>
<dbReference type="GO" id="GO:0008270">
    <property type="term" value="F:zinc ion binding"/>
    <property type="evidence" value="ECO:0007669"/>
    <property type="project" value="InterPro"/>
</dbReference>
<comment type="caution">
    <text evidence="1">The sequence shown here is derived from an EMBL/GenBank/DDBJ whole genome shotgun (WGS) entry which is preliminary data.</text>
</comment>
<evidence type="ECO:0000313" key="2">
    <source>
        <dbReference type="Proteomes" id="UP000232101"/>
    </source>
</evidence>
<reference evidence="1 2" key="1">
    <citation type="submission" date="2017-11" db="EMBL/GenBank/DDBJ databases">
        <title>Bacterial isolate from king chilli rhizosphere.</title>
        <authorList>
            <person name="Takhelmayum P."/>
            <person name="Sarangthem I."/>
        </authorList>
    </citation>
    <scope>NUCLEOTIDE SEQUENCE [LARGE SCALE GENOMIC DNA]</scope>
    <source>
        <strain evidence="2">t26</strain>
    </source>
</reference>
<evidence type="ECO:0000313" key="1">
    <source>
        <dbReference type="EMBL" id="PJO41789.1"/>
    </source>
</evidence>
<name>A0A2M9Q147_9BACI</name>
<dbReference type="GO" id="GO:0005576">
    <property type="term" value="C:extracellular region"/>
    <property type="evidence" value="ECO:0007669"/>
    <property type="project" value="InterPro"/>
</dbReference>
<sequence>MKQIFAYENIEQYQNNIQPTQYFIEKLEIYRQLLEKEYELHDIPKAIVWTSEEIATNIFSTVPIPAYTNKDIIYMNPNLEDWRQLFSRQLEGLQHVEIEEYYKTISNDHIFCILAHELTHHSDLFLDEFDDDRLDSIWFEEGMCEYLSKKLTLNENQFDEVAKKELELIHLFKDKYGKHSLDDFGTGSYEAKNLTSIMYDYWRSFQTIKYLVEERSNNNIHLVFEVYHRWDKEGRKVSLTQYFNLDNFLNSL</sequence>